<dbReference type="EMBL" id="JAATJU010025694">
    <property type="protein sequence ID" value="KAH0502914.1"/>
    <property type="molecule type" value="Genomic_DNA"/>
</dbReference>
<gene>
    <name evidence="2" type="ORF">LTLLF_190365</name>
</gene>
<proteinExistence type="predicted"/>
<keyword evidence="2" id="KW-0689">Ribosomal protein</keyword>
<dbReference type="Proteomes" id="UP000710432">
    <property type="component" value="Unassembled WGS sequence"/>
</dbReference>
<keyword evidence="2" id="KW-0687">Ribonucleoprotein</keyword>
<protein>
    <submittedName>
        <fullName evidence="2">Ribosomal protein S23 like protein</fullName>
    </submittedName>
</protein>
<organism evidence="2 3">
    <name type="scientific">Microtus ochrogaster</name>
    <name type="common">Prairie vole</name>
    <dbReference type="NCBI Taxonomy" id="79684"/>
    <lineage>
        <taxon>Eukaryota</taxon>
        <taxon>Metazoa</taxon>
        <taxon>Chordata</taxon>
        <taxon>Craniata</taxon>
        <taxon>Vertebrata</taxon>
        <taxon>Euteleostomi</taxon>
        <taxon>Mammalia</taxon>
        <taxon>Eutheria</taxon>
        <taxon>Euarchontoglires</taxon>
        <taxon>Glires</taxon>
        <taxon>Rodentia</taxon>
        <taxon>Myomorpha</taxon>
        <taxon>Muroidea</taxon>
        <taxon>Cricetidae</taxon>
        <taxon>Arvicolinae</taxon>
        <taxon>Microtus</taxon>
    </lineage>
</organism>
<sequence>MTLSTKSSNQNFIVFLNEVQATSIGVESCDILAVLDELHPDTLPESRIWLLGFNSFFFQHDSLGMRGTSKRIGLQGCAQVGLLLLFMSLLVPLVAVELPGSMETTTLAHLADATGMY</sequence>
<dbReference type="GO" id="GO:0005840">
    <property type="term" value="C:ribosome"/>
    <property type="evidence" value="ECO:0007669"/>
    <property type="project" value="UniProtKB-KW"/>
</dbReference>
<keyword evidence="1" id="KW-0472">Membrane</keyword>
<reference evidence="2" key="1">
    <citation type="submission" date="2020-03" db="EMBL/GenBank/DDBJ databases">
        <title>Studies in the Genomics of Life Span.</title>
        <authorList>
            <person name="Glass D."/>
        </authorList>
    </citation>
    <scope>NUCLEOTIDE SEQUENCE</scope>
    <source>
        <strain evidence="2">LTLLF</strain>
        <tissue evidence="2">Muscle</tissue>
    </source>
</reference>
<accession>A0A8J6KMR2</accession>
<comment type="caution">
    <text evidence="2">The sequence shown here is derived from an EMBL/GenBank/DDBJ whole genome shotgun (WGS) entry which is preliminary data.</text>
</comment>
<dbReference type="AlphaFoldDB" id="A0A8J6KMR2"/>
<name>A0A8J6KMR2_MICOH</name>
<evidence type="ECO:0000313" key="2">
    <source>
        <dbReference type="EMBL" id="KAH0502914.1"/>
    </source>
</evidence>
<evidence type="ECO:0000313" key="3">
    <source>
        <dbReference type="Proteomes" id="UP000710432"/>
    </source>
</evidence>
<keyword evidence="1" id="KW-0812">Transmembrane</keyword>
<keyword evidence="1" id="KW-1133">Transmembrane helix</keyword>
<feature type="transmembrane region" description="Helical" evidence="1">
    <location>
        <begin position="72"/>
        <end position="95"/>
    </location>
</feature>
<evidence type="ECO:0000256" key="1">
    <source>
        <dbReference type="SAM" id="Phobius"/>
    </source>
</evidence>